<proteinExistence type="inferred from homology"/>
<evidence type="ECO:0000256" key="7">
    <source>
        <dbReference type="ARBA" id="ARBA00022989"/>
    </source>
</evidence>
<organism evidence="12 13">
    <name type="scientific">Mesorhabditis spiculigera</name>
    <dbReference type="NCBI Taxonomy" id="96644"/>
    <lineage>
        <taxon>Eukaryota</taxon>
        <taxon>Metazoa</taxon>
        <taxon>Ecdysozoa</taxon>
        <taxon>Nematoda</taxon>
        <taxon>Chromadorea</taxon>
        <taxon>Rhabditida</taxon>
        <taxon>Rhabditina</taxon>
        <taxon>Rhabditomorpha</taxon>
        <taxon>Rhabditoidea</taxon>
        <taxon>Rhabditidae</taxon>
        <taxon>Mesorhabditinae</taxon>
        <taxon>Mesorhabditis</taxon>
    </lineage>
</organism>
<dbReference type="PANTHER" id="PTHR11214:SF3">
    <property type="entry name" value="BETA-1,3-GALACTOSYLTRANSFERASE 6"/>
    <property type="match status" value="1"/>
</dbReference>
<keyword evidence="6 10" id="KW-0735">Signal-anchor</keyword>
<evidence type="ECO:0000256" key="5">
    <source>
        <dbReference type="ARBA" id="ARBA00022692"/>
    </source>
</evidence>
<keyword evidence="8 10" id="KW-0333">Golgi apparatus</keyword>
<keyword evidence="11" id="KW-0732">Signal</keyword>
<evidence type="ECO:0000256" key="11">
    <source>
        <dbReference type="SAM" id="SignalP"/>
    </source>
</evidence>
<keyword evidence="3 10" id="KW-0328">Glycosyltransferase</keyword>
<dbReference type="GO" id="GO:0000139">
    <property type="term" value="C:Golgi membrane"/>
    <property type="evidence" value="ECO:0007669"/>
    <property type="project" value="UniProtKB-SubCell"/>
</dbReference>
<comment type="caution">
    <text evidence="12">The sequence shown here is derived from an EMBL/GenBank/DDBJ whole genome shotgun (WGS) entry which is preliminary data.</text>
</comment>
<feature type="transmembrane region" description="Helical" evidence="10">
    <location>
        <begin position="336"/>
        <end position="358"/>
    </location>
</feature>
<reference evidence="12" key="1">
    <citation type="submission" date="2023-06" db="EMBL/GenBank/DDBJ databases">
        <authorList>
            <person name="Delattre M."/>
        </authorList>
    </citation>
    <scope>NUCLEOTIDE SEQUENCE</scope>
    <source>
        <strain evidence="12">AF72</strain>
    </source>
</reference>
<comment type="subcellular location">
    <subcellularLocation>
        <location evidence="1 10">Golgi apparatus membrane</location>
        <topology evidence="1 10">Single-pass type II membrane protein</topology>
    </subcellularLocation>
</comment>
<evidence type="ECO:0000256" key="4">
    <source>
        <dbReference type="ARBA" id="ARBA00022679"/>
    </source>
</evidence>
<comment type="similarity">
    <text evidence="2 10">Belongs to the glycosyltransferase 31 family.</text>
</comment>
<feature type="signal peptide" evidence="11">
    <location>
        <begin position="1"/>
        <end position="28"/>
    </location>
</feature>
<feature type="chain" id="PRO_5041370818" description="Hexosyltransferase" evidence="11">
    <location>
        <begin position="29"/>
        <end position="388"/>
    </location>
</feature>
<dbReference type="Gene3D" id="3.90.550.50">
    <property type="match status" value="1"/>
</dbReference>
<protein>
    <recommendedName>
        <fullName evidence="10">Hexosyltransferase</fullName>
        <ecNumber evidence="10">2.4.1.-</ecNumber>
    </recommendedName>
</protein>
<keyword evidence="9 10" id="KW-0472">Membrane</keyword>
<gene>
    <name evidence="12" type="ORF">MSPICULIGERA_LOCUS24701</name>
</gene>
<keyword evidence="7 10" id="KW-1133">Transmembrane helix</keyword>
<evidence type="ECO:0000256" key="1">
    <source>
        <dbReference type="ARBA" id="ARBA00004323"/>
    </source>
</evidence>
<evidence type="ECO:0000313" key="13">
    <source>
        <dbReference type="Proteomes" id="UP001177023"/>
    </source>
</evidence>
<keyword evidence="5 10" id="KW-0812">Transmembrane</keyword>
<keyword evidence="4" id="KW-0808">Transferase</keyword>
<dbReference type="GO" id="GO:0016758">
    <property type="term" value="F:hexosyltransferase activity"/>
    <property type="evidence" value="ECO:0007669"/>
    <property type="project" value="InterPro"/>
</dbReference>
<dbReference type="Pfam" id="PF01762">
    <property type="entry name" value="Galactosyl_T"/>
    <property type="match status" value="1"/>
</dbReference>
<name>A0AA36GFU2_9BILA</name>
<evidence type="ECO:0000256" key="2">
    <source>
        <dbReference type="ARBA" id="ARBA00008661"/>
    </source>
</evidence>
<dbReference type="AlphaFoldDB" id="A0AA36GFU2"/>
<evidence type="ECO:0000256" key="3">
    <source>
        <dbReference type="ARBA" id="ARBA00022676"/>
    </source>
</evidence>
<dbReference type="InterPro" id="IPR002659">
    <property type="entry name" value="Glyco_trans_31"/>
</dbReference>
<evidence type="ECO:0000313" key="12">
    <source>
        <dbReference type="EMBL" id="CAJ0586713.1"/>
    </source>
</evidence>
<dbReference type="EC" id="2.4.1.-" evidence="10"/>
<accession>A0AA36GFU2</accession>
<dbReference type="GO" id="GO:0006493">
    <property type="term" value="P:protein O-linked glycosylation"/>
    <property type="evidence" value="ECO:0007669"/>
    <property type="project" value="TreeGrafter"/>
</dbReference>
<dbReference type="PANTHER" id="PTHR11214">
    <property type="entry name" value="BETA-1,3-N-ACETYLGLUCOSAMINYLTRANSFERASE"/>
    <property type="match status" value="1"/>
</dbReference>
<evidence type="ECO:0000256" key="8">
    <source>
        <dbReference type="ARBA" id="ARBA00023034"/>
    </source>
</evidence>
<evidence type="ECO:0000256" key="10">
    <source>
        <dbReference type="RuleBase" id="RU363063"/>
    </source>
</evidence>
<dbReference type="EMBL" id="CATQJA010002709">
    <property type="protein sequence ID" value="CAJ0586713.1"/>
    <property type="molecule type" value="Genomic_DNA"/>
</dbReference>
<keyword evidence="13" id="KW-1185">Reference proteome</keyword>
<sequence length="388" mass="44105">MFWKWRADEGLLSVLVLLLILDISTTDGTPALFSSQAEPPLLHASRSPFLDPMPIRISPNVCSSDTLVVIHSAEGNYQRRAVIRRTFAQKYLKAKYSFQVLFVVGEDANMPMFQKWTRQESDMYGDILQGGFVDIYKNLTIKSLLWMRYAVANCPWSRHIVHLDDDVIIDVDTIFHNLINPELGEELIICMGNSYHDAIVHRDPENRWYVPLESYPASVFPDYCAGAAYVLPMDAVPKLLEAIDSIPYITIDDVLITGIARVKVGIEIRQLHPAGLLGASSDVVIEKFQQRKIVVGECHSVVDSERIWLDLEQRLIEPTQMLKLEQVHVELSSTSFLGPALLIIGVNLVLIFVALRYFRPKRLSRLFRRSMQRISSQTPLNNLIMLNA</sequence>
<dbReference type="Proteomes" id="UP001177023">
    <property type="component" value="Unassembled WGS sequence"/>
</dbReference>
<feature type="non-terminal residue" evidence="12">
    <location>
        <position position="1"/>
    </location>
</feature>
<evidence type="ECO:0000256" key="9">
    <source>
        <dbReference type="ARBA" id="ARBA00023136"/>
    </source>
</evidence>
<evidence type="ECO:0000256" key="6">
    <source>
        <dbReference type="ARBA" id="ARBA00022968"/>
    </source>
</evidence>